<gene>
    <name evidence="2" type="ORF">AVEN_271475_1</name>
</gene>
<protein>
    <submittedName>
        <fullName evidence="2">Uncharacterized protein</fullName>
    </submittedName>
</protein>
<keyword evidence="3" id="KW-1185">Reference proteome</keyword>
<sequence length="99" mass="11362">MEDDALFSSNPENTKHRPGWRSSEVSAAEWRAQGSKPYITDDPLCMLIWYAKSDVVDQTISCWCGAEVWIFRLRPRHLTQNNEVLPRIAFVLLQNGPSI</sequence>
<comment type="caution">
    <text evidence="2">The sequence shown here is derived from an EMBL/GenBank/DDBJ whole genome shotgun (WGS) entry which is preliminary data.</text>
</comment>
<organism evidence="2 3">
    <name type="scientific">Araneus ventricosus</name>
    <name type="common">Orbweaver spider</name>
    <name type="synonym">Epeira ventricosa</name>
    <dbReference type="NCBI Taxonomy" id="182803"/>
    <lineage>
        <taxon>Eukaryota</taxon>
        <taxon>Metazoa</taxon>
        <taxon>Ecdysozoa</taxon>
        <taxon>Arthropoda</taxon>
        <taxon>Chelicerata</taxon>
        <taxon>Arachnida</taxon>
        <taxon>Araneae</taxon>
        <taxon>Araneomorphae</taxon>
        <taxon>Entelegynae</taxon>
        <taxon>Araneoidea</taxon>
        <taxon>Araneidae</taxon>
        <taxon>Araneus</taxon>
    </lineage>
</organism>
<reference evidence="2 3" key="1">
    <citation type="journal article" date="2019" name="Sci. Rep.">
        <title>Orb-weaving spider Araneus ventricosus genome elucidates the spidroin gene catalogue.</title>
        <authorList>
            <person name="Kono N."/>
            <person name="Nakamura H."/>
            <person name="Ohtoshi R."/>
            <person name="Moran D.A.P."/>
            <person name="Shinohara A."/>
            <person name="Yoshida Y."/>
            <person name="Fujiwara M."/>
            <person name="Mori M."/>
            <person name="Tomita M."/>
            <person name="Arakawa K."/>
        </authorList>
    </citation>
    <scope>NUCLEOTIDE SEQUENCE [LARGE SCALE GENOMIC DNA]</scope>
</reference>
<proteinExistence type="predicted"/>
<evidence type="ECO:0000256" key="1">
    <source>
        <dbReference type="SAM" id="MobiDB-lite"/>
    </source>
</evidence>
<accession>A0A4Y2KN68</accession>
<dbReference type="EMBL" id="BGPR01004804">
    <property type="protein sequence ID" value="GBN03519.1"/>
    <property type="molecule type" value="Genomic_DNA"/>
</dbReference>
<dbReference type="AlphaFoldDB" id="A0A4Y2KN68"/>
<feature type="region of interest" description="Disordered" evidence="1">
    <location>
        <begin position="1"/>
        <end position="21"/>
    </location>
</feature>
<dbReference type="Proteomes" id="UP000499080">
    <property type="component" value="Unassembled WGS sequence"/>
</dbReference>
<evidence type="ECO:0000313" key="3">
    <source>
        <dbReference type="Proteomes" id="UP000499080"/>
    </source>
</evidence>
<evidence type="ECO:0000313" key="2">
    <source>
        <dbReference type="EMBL" id="GBN03519.1"/>
    </source>
</evidence>
<name>A0A4Y2KN68_ARAVE</name>